<proteinExistence type="predicted"/>
<name>A0AC60PSM2_IXOPE</name>
<sequence>MEAERLIAAGKELGYAGAELKKWVDEERVWMREDDTLNKAAYLVGQATPSNRCWAAQSSYQAWTHTRNIEEQGLVPSQARSTLETDRELCLLHEDLPHIAVTWDVTIHLNMSPITWIRSTGPKVSSRGGGFCCVQNIATDDEGEDLASAVTATAAVRSQASSTKMARFHELKRQASASTSSQTSSPELRKREASPPLCTVTLRGRTVVKKSSPDSKVSRAASVVLAGGPVPLTIGPSRQRPCLPSNKTTS</sequence>
<dbReference type="Proteomes" id="UP000805193">
    <property type="component" value="Unassembled WGS sequence"/>
</dbReference>
<organism evidence="1 2">
    <name type="scientific">Ixodes persulcatus</name>
    <name type="common">Taiga tick</name>
    <dbReference type="NCBI Taxonomy" id="34615"/>
    <lineage>
        <taxon>Eukaryota</taxon>
        <taxon>Metazoa</taxon>
        <taxon>Ecdysozoa</taxon>
        <taxon>Arthropoda</taxon>
        <taxon>Chelicerata</taxon>
        <taxon>Arachnida</taxon>
        <taxon>Acari</taxon>
        <taxon>Parasitiformes</taxon>
        <taxon>Ixodida</taxon>
        <taxon>Ixodoidea</taxon>
        <taxon>Ixodidae</taxon>
        <taxon>Ixodinae</taxon>
        <taxon>Ixodes</taxon>
    </lineage>
</organism>
<reference evidence="1 2" key="1">
    <citation type="journal article" date="2020" name="Cell">
        <title>Large-Scale Comparative Analyses of Tick Genomes Elucidate Their Genetic Diversity and Vector Capacities.</title>
        <authorList>
            <consortium name="Tick Genome and Microbiome Consortium (TIGMIC)"/>
            <person name="Jia N."/>
            <person name="Wang J."/>
            <person name="Shi W."/>
            <person name="Du L."/>
            <person name="Sun Y."/>
            <person name="Zhan W."/>
            <person name="Jiang J.F."/>
            <person name="Wang Q."/>
            <person name="Zhang B."/>
            <person name="Ji P."/>
            <person name="Bell-Sakyi L."/>
            <person name="Cui X.M."/>
            <person name="Yuan T.T."/>
            <person name="Jiang B.G."/>
            <person name="Yang W.F."/>
            <person name="Lam T.T."/>
            <person name="Chang Q.C."/>
            <person name="Ding S.J."/>
            <person name="Wang X.J."/>
            <person name="Zhu J.G."/>
            <person name="Ruan X.D."/>
            <person name="Zhao L."/>
            <person name="Wei J.T."/>
            <person name="Ye R.Z."/>
            <person name="Que T.C."/>
            <person name="Du C.H."/>
            <person name="Zhou Y.H."/>
            <person name="Cheng J.X."/>
            <person name="Dai P.F."/>
            <person name="Guo W.B."/>
            <person name="Han X.H."/>
            <person name="Huang E.J."/>
            <person name="Li L.F."/>
            <person name="Wei W."/>
            <person name="Gao Y.C."/>
            <person name="Liu J.Z."/>
            <person name="Shao H.Z."/>
            <person name="Wang X."/>
            <person name="Wang C.C."/>
            <person name="Yang T.C."/>
            <person name="Huo Q.B."/>
            <person name="Li W."/>
            <person name="Chen H.Y."/>
            <person name="Chen S.E."/>
            <person name="Zhou L.G."/>
            <person name="Ni X.B."/>
            <person name="Tian J.H."/>
            <person name="Sheng Y."/>
            <person name="Liu T."/>
            <person name="Pan Y.S."/>
            <person name="Xia L.Y."/>
            <person name="Li J."/>
            <person name="Zhao F."/>
            <person name="Cao W.C."/>
        </authorList>
    </citation>
    <scope>NUCLEOTIDE SEQUENCE [LARGE SCALE GENOMIC DNA]</scope>
    <source>
        <strain evidence="1">Iper-2018</strain>
    </source>
</reference>
<evidence type="ECO:0000313" key="2">
    <source>
        <dbReference type="Proteomes" id="UP000805193"/>
    </source>
</evidence>
<accession>A0AC60PSM2</accession>
<dbReference type="EMBL" id="JABSTQ010010106">
    <property type="protein sequence ID" value="KAG0423393.1"/>
    <property type="molecule type" value="Genomic_DNA"/>
</dbReference>
<gene>
    <name evidence="1" type="ORF">HPB47_000827</name>
</gene>
<comment type="caution">
    <text evidence="1">The sequence shown here is derived from an EMBL/GenBank/DDBJ whole genome shotgun (WGS) entry which is preliminary data.</text>
</comment>
<evidence type="ECO:0000313" key="1">
    <source>
        <dbReference type="EMBL" id="KAG0423393.1"/>
    </source>
</evidence>
<keyword evidence="2" id="KW-1185">Reference proteome</keyword>
<protein>
    <submittedName>
        <fullName evidence="1">Uncharacterized protein</fullName>
    </submittedName>
</protein>